<dbReference type="EMBL" id="ML975384">
    <property type="protein sequence ID" value="KAF1830771.1"/>
    <property type="molecule type" value="Genomic_DNA"/>
</dbReference>
<dbReference type="InterPro" id="IPR000571">
    <property type="entry name" value="Znf_CCCH"/>
</dbReference>
<feature type="domain" description="C3H1-type" evidence="3">
    <location>
        <begin position="244"/>
        <end position="268"/>
    </location>
</feature>
<reference evidence="4" key="1">
    <citation type="submission" date="2020-01" db="EMBL/GenBank/DDBJ databases">
        <authorList>
            <consortium name="DOE Joint Genome Institute"/>
            <person name="Haridas S."/>
            <person name="Albert R."/>
            <person name="Binder M."/>
            <person name="Bloem J."/>
            <person name="Labutti K."/>
            <person name="Salamov A."/>
            <person name="Andreopoulos B."/>
            <person name="Baker S.E."/>
            <person name="Barry K."/>
            <person name="Bills G."/>
            <person name="Bluhm B.H."/>
            <person name="Cannon C."/>
            <person name="Castanera R."/>
            <person name="Culley D.E."/>
            <person name="Daum C."/>
            <person name="Ezra D."/>
            <person name="Gonzalez J.B."/>
            <person name="Henrissat B."/>
            <person name="Kuo A."/>
            <person name="Liang C."/>
            <person name="Lipzen A."/>
            <person name="Lutzoni F."/>
            <person name="Magnuson J."/>
            <person name="Mondo S."/>
            <person name="Nolan M."/>
            <person name="Ohm R."/>
            <person name="Pangilinan J."/>
            <person name="Park H.-J."/>
            <person name="Ramirez L."/>
            <person name="Alfaro M."/>
            <person name="Sun H."/>
            <person name="Tritt A."/>
            <person name="Yoshinaga Y."/>
            <person name="Zwiers L.-H."/>
            <person name="Turgeon B.G."/>
            <person name="Goodwin S.B."/>
            <person name="Spatafora J.W."/>
            <person name="Crous P.W."/>
            <person name="Grigoriev I.V."/>
        </authorList>
    </citation>
    <scope>NUCLEOTIDE SEQUENCE</scope>
    <source>
        <strain evidence="4">P77</strain>
    </source>
</reference>
<keyword evidence="1" id="KW-0863">Zinc-finger</keyword>
<dbReference type="GO" id="GO:0008270">
    <property type="term" value="F:zinc ion binding"/>
    <property type="evidence" value="ECO:0007669"/>
    <property type="project" value="UniProtKB-KW"/>
</dbReference>
<keyword evidence="5" id="KW-1185">Reference proteome</keyword>
<feature type="compositionally biased region" description="Basic and acidic residues" evidence="2">
    <location>
        <begin position="197"/>
        <end position="214"/>
    </location>
</feature>
<name>A0A6A5K1W7_9PLEO</name>
<feature type="region of interest" description="Disordered" evidence="2">
    <location>
        <begin position="1"/>
        <end position="49"/>
    </location>
</feature>
<proteinExistence type="predicted"/>
<evidence type="ECO:0000259" key="3">
    <source>
        <dbReference type="PROSITE" id="PS50103"/>
    </source>
</evidence>
<evidence type="ECO:0000313" key="5">
    <source>
        <dbReference type="Proteomes" id="UP000800040"/>
    </source>
</evidence>
<evidence type="ECO:0000256" key="2">
    <source>
        <dbReference type="SAM" id="MobiDB-lite"/>
    </source>
</evidence>
<sequence length="301" mass="35006">MDGSLGSQIDMSRVLARPDCKNDDNDKSSRPHKRKRSEGDATNPGGDVEEMRRITKLDQPGKVGVEEKQSWVAKVRRLGQNIDELHIARLTMAKQIEELKKEHLNKDNTIVERDLTILSFKDKISRRDKDIFHQQGRIIQRDLKVNEYKQEILDLKERNHLLMLDNRTLNELAARVVPVPQPRKPTYVPYPNPAIRNRSDYRHRDAPRRDDRFKTGRAAPPPRDPRKCTAPGQYGSNAYWDLGLCKMHFMDRAQCPRGDVCEWSHTPLDGNERGYVYMLGERGRQFLTLSDRILYKKNLAQ</sequence>
<protein>
    <recommendedName>
        <fullName evidence="3">C3H1-type domain-containing protein</fullName>
    </recommendedName>
</protein>
<feature type="compositionally biased region" description="Pro residues" evidence="2">
    <location>
        <begin position="183"/>
        <end position="192"/>
    </location>
</feature>
<feature type="zinc finger region" description="C3H1-type" evidence="1">
    <location>
        <begin position="244"/>
        <end position="268"/>
    </location>
</feature>
<dbReference type="PROSITE" id="PS50103">
    <property type="entry name" value="ZF_C3H1"/>
    <property type="match status" value="1"/>
</dbReference>
<evidence type="ECO:0000313" key="4">
    <source>
        <dbReference type="EMBL" id="KAF1830771.1"/>
    </source>
</evidence>
<keyword evidence="1" id="KW-0862">Zinc</keyword>
<feature type="compositionally biased region" description="Basic and acidic residues" evidence="2">
    <location>
        <begin position="16"/>
        <end position="29"/>
    </location>
</feature>
<gene>
    <name evidence="4" type="ORF">BDW02DRAFT_533292</name>
</gene>
<dbReference type="AlphaFoldDB" id="A0A6A5K1W7"/>
<evidence type="ECO:0000256" key="1">
    <source>
        <dbReference type="PROSITE-ProRule" id="PRU00723"/>
    </source>
</evidence>
<feature type="compositionally biased region" description="Polar residues" evidence="2">
    <location>
        <begin position="1"/>
        <end position="10"/>
    </location>
</feature>
<dbReference type="OrthoDB" id="3667712at2759"/>
<feature type="region of interest" description="Disordered" evidence="2">
    <location>
        <begin position="183"/>
        <end position="231"/>
    </location>
</feature>
<dbReference type="Proteomes" id="UP000800040">
    <property type="component" value="Unassembled WGS sequence"/>
</dbReference>
<keyword evidence="1" id="KW-0479">Metal-binding</keyword>
<accession>A0A6A5K1W7</accession>
<organism evidence="4 5">
    <name type="scientific">Decorospora gaudefroyi</name>
    <dbReference type="NCBI Taxonomy" id="184978"/>
    <lineage>
        <taxon>Eukaryota</taxon>
        <taxon>Fungi</taxon>
        <taxon>Dikarya</taxon>
        <taxon>Ascomycota</taxon>
        <taxon>Pezizomycotina</taxon>
        <taxon>Dothideomycetes</taxon>
        <taxon>Pleosporomycetidae</taxon>
        <taxon>Pleosporales</taxon>
        <taxon>Pleosporineae</taxon>
        <taxon>Pleosporaceae</taxon>
        <taxon>Decorospora</taxon>
    </lineage>
</organism>